<evidence type="ECO:0000313" key="6">
    <source>
        <dbReference type="EMBL" id="TDY47980.1"/>
    </source>
</evidence>
<keyword evidence="2" id="KW-0813">Transport</keyword>
<dbReference type="Pfam" id="PF00005">
    <property type="entry name" value="ABC_tran"/>
    <property type="match status" value="1"/>
</dbReference>
<evidence type="ECO:0000256" key="3">
    <source>
        <dbReference type="ARBA" id="ARBA00022741"/>
    </source>
</evidence>
<dbReference type="InterPro" id="IPR003593">
    <property type="entry name" value="AAA+_ATPase"/>
</dbReference>
<dbReference type="RefSeq" id="WP_134159360.1">
    <property type="nucleotide sequence ID" value="NZ_BSUS01000001.1"/>
</dbReference>
<keyword evidence="4 6" id="KW-0067">ATP-binding</keyword>
<proteinExistence type="inferred from homology"/>
<dbReference type="EMBL" id="SORF01000005">
    <property type="protein sequence ID" value="TDY47980.1"/>
    <property type="molecule type" value="Genomic_DNA"/>
</dbReference>
<dbReference type="PROSITE" id="PS00211">
    <property type="entry name" value="ABC_TRANSPORTER_1"/>
    <property type="match status" value="1"/>
</dbReference>
<dbReference type="PROSITE" id="PS50893">
    <property type="entry name" value="ABC_TRANSPORTER_2"/>
    <property type="match status" value="1"/>
</dbReference>
<dbReference type="InterPro" id="IPR003439">
    <property type="entry name" value="ABC_transporter-like_ATP-bd"/>
</dbReference>
<protein>
    <submittedName>
        <fullName evidence="6">ABC-2 type transport system ATP-binding protein</fullName>
    </submittedName>
</protein>
<dbReference type="GO" id="GO:0005524">
    <property type="term" value="F:ATP binding"/>
    <property type="evidence" value="ECO:0007669"/>
    <property type="project" value="UniProtKB-KW"/>
</dbReference>
<evidence type="ECO:0000256" key="1">
    <source>
        <dbReference type="ARBA" id="ARBA00005417"/>
    </source>
</evidence>
<organism evidence="6 7">
    <name type="scientific">Alicyclobacillus sacchari</name>
    <dbReference type="NCBI Taxonomy" id="392010"/>
    <lineage>
        <taxon>Bacteria</taxon>
        <taxon>Bacillati</taxon>
        <taxon>Bacillota</taxon>
        <taxon>Bacilli</taxon>
        <taxon>Bacillales</taxon>
        <taxon>Alicyclobacillaceae</taxon>
        <taxon>Alicyclobacillus</taxon>
    </lineage>
</organism>
<comment type="similarity">
    <text evidence="1">Belongs to the ABC transporter superfamily.</text>
</comment>
<gene>
    <name evidence="6" type="ORF">C7445_105161</name>
</gene>
<evidence type="ECO:0000256" key="2">
    <source>
        <dbReference type="ARBA" id="ARBA00022448"/>
    </source>
</evidence>
<accession>A0A4R8LQ59</accession>
<evidence type="ECO:0000313" key="7">
    <source>
        <dbReference type="Proteomes" id="UP000294581"/>
    </source>
</evidence>
<dbReference type="Gene3D" id="3.40.50.300">
    <property type="entry name" value="P-loop containing nucleotide triphosphate hydrolases"/>
    <property type="match status" value="1"/>
</dbReference>
<keyword evidence="3" id="KW-0547">Nucleotide-binding</keyword>
<feature type="domain" description="ABC transporter" evidence="5">
    <location>
        <begin position="5"/>
        <end position="233"/>
    </location>
</feature>
<dbReference type="SMART" id="SM00382">
    <property type="entry name" value="AAA"/>
    <property type="match status" value="1"/>
</dbReference>
<dbReference type="PANTHER" id="PTHR43335">
    <property type="entry name" value="ABC TRANSPORTER, ATP-BINDING PROTEIN"/>
    <property type="match status" value="1"/>
</dbReference>
<sequence>MPSAIALRGLTKRIGQKAIVDNLTLDVPSGEVFGLLGPNGAGKTTTIRMMVGLVRMSAGTVEIAGHDIVRDYGQAIRQVGAIVENPEMYKYLSGYQNLQQFARMTPGIETRRIDEVVEFVGLSERIHDKVRQYSLGMRQRLGLAQALLHRPSVLILDEPTNGLDPAGIRELRDHLRRLAREEGVAVVVSSHLLGEMELMCDRVAVIQQGRLVSVERIDKMIAAGTDGLVSVFVETKCQEEAKAALLGRVEGMAEIAIVDGGIEVKLPHEAIPRVHKLLVQSDIPIFEVRVATQTLEDRFLEMTGGAGKA</sequence>
<dbReference type="SUPFAM" id="SSF52540">
    <property type="entry name" value="P-loop containing nucleoside triphosphate hydrolases"/>
    <property type="match status" value="1"/>
</dbReference>
<evidence type="ECO:0000259" key="5">
    <source>
        <dbReference type="PROSITE" id="PS50893"/>
    </source>
</evidence>
<name>A0A4R8LQ59_9BACL</name>
<dbReference type="GO" id="GO:0016887">
    <property type="term" value="F:ATP hydrolysis activity"/>
    <property type="evidence" value="ECO:0007669"/>
    <property type="project" value="InterPro"/>
</dbReference>
<dbReference type="PANTHER" id="PTHR43335:SF4">
    <property type="entry name" value="ABC TRANSPORTER, ATP-BINDING PROTEIN"/>
    <property type="match status" value="1"/>
</dbReference>
<dbReference type="InterPro" id="IPR017871">
    <property type="entry name" value="ABC_transporter-like_CS"/>
</dbReference>
<dbReference type="Proteomes" id="UP000294581">
    <property type="component" value="Unassembled WGS sequence"/>
</dbReference>
<reference evidence="6 7" key="1">
    <citation type="submission" date="2019-03" db="EMBL/GenBank/DDBJ databases">
        <title>Genomic Encyclopedia of Type Strains, Phase IV (KMG-IV): sequencing the most valuable type-strain genomes for metagenomic binning, comparative biology and taxonomic classification.</title>
        <authorList>
            <person name="Goeker M."/>
        </authorList>
    </citation>
    <scope>NUCLEOTIDE SEQUENCE [LARGE SCALE GENOMIC DNA]</scope>
    <source>
        <strain evidence="6 7">DSM 17974</strain>
    </source>
</reference>
<evidence type="ECO:0000256" key="4">
    <source>
        <dbReference type="ARBA" id="ARBA00022840"/>
    </source>
</evidence>
<keyword evidence="7" id="KW-1185">Reference proteome</keyword>
<comment type="caution">
    <text evidence="6">The sequence shown here is derived from an EMBL/GenBank/DDBJ whole genome shotgun (WGS) entry which is preliminary data.</text>
</comment>
<dbReference type="OrthoDB" id="2290519at2"/>
<dbReference type="InterPro" id="IPR027417">
    <property type="entry name" value="P-loop_NTPase"/>
</dbReference>
<dbReference type="AlphaFoldDB" id="A0A4R8LQ59"/>